<accession>A0A0V0I0U8</accession>
<protein>
    <submittedName>
        <fullName evidence="2">Putative ovule protein</fullName>
    </submittedName>
</protein>
<feature type="non-terminal residue" evidence="2">
    <location>
        <position position="1"/>
    </location>
</feature>
<feature type="signal peptide" evidence="1">
    <location>
        <begin position="1"/>
        <end position="23"/>
    </location>
</feature>
<reference evidence="2" key="1">
    <citation type="submission" date="2015-12" db="EMBL/GenBank/DDBJ databases">
        <title>Gene expression during late stages of embryo sac development: a critical building block for successful pollen-pistil interactions.</title>
        <authorList>
            <person name="Liu Y."/>
            <person name="Joly V."/>
            <person name="Sabar M."/>
            <person name="Matton D.P."/>
        </authorList>
    </citation>
    <scope>NUCLEOTIDE SEQUENCE</scope>
</reference>
<evidence type="ECO:0000313" key="2">
    <source>
        <dbReference type="EMBL" id="JAP25419.1"/>
    </source>
</evidence>
<feature type="chain" id="PRO_5006866149" evidence="1">
    <location>
        <begin position="24"/>
        <end position="99"/>
    </location>
</feature>
<organism evidence="2">
    <name type="scientific">Solanum chacoense</name>
    <name type="common">Chaco potato</name>
    <dbReference type="NCBI Taxonomy" id="4108"/>
    <lineage>
        <taxon>Eukaryota</taxon>
        <taxon>Viridiplantae</taxon>
        <taxon>Streptophyta</taxon>
        <taxon>Embryophyta</taxon>
        <taxon>Tracheophyta</taxon>
        <taxon>Spermatophyta</taxon>
        <taxon>Magnoliopsida</taxon>
        <taxon>eudicotyledons</taxon>
        <taxon>Gunneridae</taxon>
        <taxon>Pentapetalae</taxon>
        <taxon>asterids</taxon>
        <taxon>lamiids</taxon>
        <taxon>Solanales</taxon>
        <taxon>Solanaceae</taxon>
        <taxon>Solanoideae</taxon>
        <taxon>Solaneae</taxon>
        <taxon>Solanum</taxon>
    </lineage>
</organism>
<proteinExistence type="predicted"/>
<sequence>LVWAFAQLVGHFCLLSLFLRLQCITRDCGFLGLECFRLGAFSDIIEGGRRSIVAWSLLEILFRVDTPPSNLASWAVGTPGVGWLAWRGCPWEWAGWLGD</sequence>
<dbReference type="AlphaFoldDB" id="A0A0V0I0U8"/>
<name>A0A0V0I0U8_SOLCH</name>
<keyword evidence="1" id="KW-0732">Signal</keyword>
<evidence type="ECO:0000256" key="1">
    <source>
        <dbReference type="SAM" id="SignalP"/>
    </source>
</evidence>
<dbReference type="EMBL" id="GEDG01013311">
    <property type="protein sequence ID" value="JAP25419.1"/>
    <property type="molecule type" value="Transcribed_RNA"/>
</dbReference>